<evidence type="ECO:0000259" key="4">
    <source>
        <dbReference type="SMART" id="SM00331"/>
    </source>
</evidence>
<dbReference type="Pfam" id="PF07228">
    <property type="entry name" value="SpoIIE"/>
    <property type="match status" value="1"/>
</dbReference>
<dbReference type="Gene3D" id="3.60.40.10">
    <property type="entry name" value="PPM-type phosphatase domain"/>
    <property type="match status" value="1"/>
</dbReference>
<feature type="region of interest" description="Disordered" evidence="2">
    <location>
        <begin position="1"/>
        <end position="22"/>
    </location>
</feature>
<sequence>MSAPRAARSEVEEPDIDSADEAHRSAAVSRYLSLDAPGDGALERVTSLAARIFRAPVATVTVVDGERVRCGAAHGLPAQAFQGTRATSLCARAVEHGGVLVIPDTLADPRAAADPLVSGGPGVRFYAAAPITAPDGHRLGSVNVMDTRPRQADAEELDALQDLAALVTGELELRMAAARTVAAERELRAGAERLARTLQRTLLPPALPRVPGLHAAAAYHPFSADEVGGDFYDLFPLDGNRWGFFLGDVCGKGADAAALTSLVRYTLRAAAVYDPDPRAVLANLDTVLHQEHAGSQAPPPYCTAVFGVLEPDGDGFTVTLAGGGHPPALAVRADGGVEIVHPEGGQLIGILRDPHFAQVSIRLNAGDALLLYTDGLTEARTGAGAMLEWEGLASYVEAAAPAGADDLLVAVHKLIASLGEGVSDDTAVLALSVPVHPTAAPLQEPWCSMTTV</sequence>
<keyword evidence="1" id="KW-0378">Hydrolase</keyword>
<dbReference type="PANTHER" id="PTHR43156">
    <property type="entry name" value="STAGE II SPORULATION PROTEIN E-RELATED"/>
    <property type="match status" value="1"/>
</dbReference>
<dbReference type="AlphaFoldDB" id="A0A8J3W411"/>
<dbReference type="Proteomes" id="UP000616724">
    <property type="component" value="Unassembled WGS sequence"/>
</dbReference>
<dbReference type="InterPro" id="IPR036457">
    <property type="entry name" value="PPM-type-like_dom_sf"/>
</dbReference>
<organism evidence="5 6">
    <name type="scientific">Planobispora longispora</name>
    <dbReference type="NCBI Taxonomy" id="28887"/>
    <lineage>
        <taxon>Bacteria</taxon>
        <taxon>Bacillati</taxon>
        <taxon>Actinomycetota</taxon>
        <taxon>Actinomycetes</taxon>
        <taxon>Streptosporangiales</taxon>
        <taxon>Streptosporangiaceae</taxon>
        <taxon>Planobispora</taxon>
    </lineage>
</organism>
<evidence type="ECO:0000256" key="2">
    <source>
        <dbReference type="SAM" id="MobiDB-lite"/>
    </source>
</evidence>
<name>A0A8J3W411_9ACTN</name>
<evidence type="ECO:0000256" key="1">
    <source>
        <dbReference type="ARBA" id="ARBA00022801"/>
    </source>
</evidence>
<dbReference type="InterPro" id="IPR001932">
    <property type="entry name" value="PPM-type_phosphatase-like_dom"/>
</dbReference>
<dbReference type="SMART" id="SM00331">
    <property type="entry name" value="PP2C_SIG"/>
    <property type="match status" value="1"/>
</dbReference>
<keyword evidence="6" id="KW-1185">Reference proteome</keyword>
<dbReference type="InterPro" id="IPR003018">
    <property type="entry name" value="GAF"/>
</dbReference>
<dbReference type="Pfam" id="PF01590">
    <property type="entry name" value="GAF"/>
    <property type="match status" value="1"/>
</dbReference>
<dbReference type="SUPFAM" id="SSF55781">
    <property type="entry name" value="GAF domain-like"/>
    <property type="match status" value="1"/>
</dbReference>
<dbReference type="InterPro" id="IPR052016">
    <property type="entry name" value="Bact_Sigma-Reg"/>
</dbReference>
<evidence type="ECO:0000313" key="6">
    <source>
        <dbReference type="Proteomes" id="UP000616724"/>
    </source>
</evidence>
<dbReference type="SMART" id="SM00065">
    <property type="entry name" value="GAF"/>
    <property type="match status" value="1"/>
</dbReference>
<evidence type="ECO:0000259" key="3">
    <source>
        <dbReference type="SMART" id="SM00065"/>
    </source>
</evidence>
<dbReference type="SUPFAM" id="SSF81606">
    <property type="entry name" value="PP2C-like"/>
    <property type="match status" value="1"/>
</dbReference>
<feature type="domain" description="GAF" evidence="3">
    <location>
        <begin position="37"/>
        <end position="181"/>
    </location>
</feature>
<accession>A0A8J3W411</accession>
<feature type="domain" description="PPM-type phosphatase" evidence="4">
    <location>
        <begin position="213"/>
        <end position="433"/>
    </location>
</feature>
<dbReference type="InterPro" id="IPR029016">
    <property type="entry name" value="GAF-like_dom_sf"/>
</dbReference>
<dbReference type="GO" id="GO:0016791">
    <property type="term" value="F:phosphatase activity"/>
    <property type="evidence" value="ECO:0007669"/>
    <property type="project" value="TreeGrafter"/>
</dbReference>
<gene>
    <name evidence="5" type="ORF">Plo01_13890</name>
</gene>
<protein>
    <submittedName>
        <fullName evidence="5">Uncharacterized protein</fullName>
    </submittedName>
</protein>
<dbReference type="Gene3D" id="3.30.450.40">
    <property type="match status" value="1"/>
</dbReference>
<comment type="caution">
    <text evidence="5">The sequence shown here is derived from an EMBL/GenBank/DDBJ whole genome shotgun (WGS) entry which is preliminary data.</text>
</comment>
<dbReference type="EMBL" id="BOOH01000013">
    <property type="protein sequence ID" value="GIH74960.1"/>
    <property type="molecule type" value="Genomic_DNA"/>
</dbReference>
<evidence type="ECO:0000313" key="5">
    <source>
        <dbReference type="EMBL" id="GIH74960.1"/>
    </source>
</evidence>
<dbReference type="PANTHER" id="PTHR43156:SF2">
    <property type="entry name" value="STAGE II SPORULATION PROTEIN E"/>
    <property type="match status" value="1"/>
</dbReference>
<reference evidence="5 6" key="1">
    <citation type="submission" date="2021-01" db="EMBL/GenBank/DDBJ databases">
        <title>Whole genome shotgun sequence of Planobispora longispora NBRC 13918.</title>
        <authorList>
            <person name="Komaki H."/>
            <person name="Tamura T."/>
        </authorList>
    </citation>
    <scope>NUCLEOTIDE SEQUENCE [LARGE SCALE GENOMIC DNA]</scope>
    <source>
        <strain evidence="5 6">NBRC 13918</strain>
    </source>
</reference>
<proteinExistence type="predicted"/>